<dbReference type="AlphaFoldDB" id="A0A854A0Y2"/>
<dbReference type="RefSeq" id="WP_073508941.1">
    <property type="nucleotide sequence ID" value="NZ_MPJD01000004.1"/>
</dbReference>
<evidence type="ECO:0000313" key="2">
    <source>
        <dbReference type="Proteomes" id="UP000185990"/>
    </source>
</evidence>
<dbReference type="Proteomes" id="UP000185990">
    <property type="component" value="Unassembled WGS sequence"/>
</dbReference>
<dbReference type="InterPro" id="IPR043733">
    <property type="entry name" value="DUF5677"/>
</dbReference>
<sequence length="282" mass="31850">MHTDVVKADFDVLLTLISSLIDAQVGKRIDPGDGWQNDAQTLSIKFFKQLCSCRTILKPCSFQFSNGSELRFVDHSSIMVLARACLESFLTLHWIFGAADRDLKSFRHSVWMFAGLQDRIKLNAISDEGRKKQGDSRAQALELMEKIESSIHVKSYTSQQLKELKKGDWKIGWNWRSEAVKAGYHPKHFDNIYKHLCGYSHSSYISALQVGAAQSLETQRFLADGGLQVCVHVMAKFVLFYSSLFTAAEQIYAASGDAQKVVARWGFRPDDMDHLFEQDLGG</sequence>
<protein>
    <submittedName>
        <fullName evidence="1">Uncharacterized protein</fullName>
    </submittedName>
</protein>
<proteinExistence type="predicted"/>
<dbReference type="Pfam" id="PF18928">
    <property type="entry name" value="DUF5677"/>
    <property type="match status" value="1"/>
</dbReference>
<name>A0A854A0Y2_9PSED</name>
<evidence type="ECO:0000313" key="1">
    <source>
        <dbReference type="EMBL" id="OKA28525.1"/>
    </source>
</evidence>
<dbReference type="EMBL" id="MPJD01000004">
    <property type="protein sequence ID" value="OKA28525.1"/>
    <property type="molecule type" value="Genomic_DNA"/>
</dbReference>
<organism evidence="1 2">
    <name type="scientific">Pseudomonas versuta</name>
    <dbReference type="NCBI Taxonomy" id="1788301"/>
    <lineage>
        <taxon>Bacteria</taxon>
        <taxon>Pseudomonadati</taxon>
        <taxon>Pseudomonadota</taxon>
        <taxon>Gammaproteobacteria</taxon>
        <taxon>Pseudomonadales</taxon>
        <taxon>Pseudomonadaceae</taxon>
        <taxon>Pseudomonas</taxon>
    </lineage>
</organism>
<comment type="caution">
    <text evidence="1">The sequence shown here is derived from an EMBL/GenBank/DDBJ whole genome shotgun (WGS) entry which is preliminary data.</text>
</comment>
<reference evidence="1 2" key="1">
    <citation type="submission" date="2016-11" db="EMBL/GenBank/DDBJ databases">
        <title>Draft genome of Pseudomonas versuta A4R1.12.</title>
        <authorList>
            <person name="See-Too W.-S."/>
        </authorList>
    </citation>
    <scope>NUCLEOTIDE SEQUENCE [LARGE SCALE GENOMIC DNA]</scope>
    <source>
        <strain evidence="1 2">A4R1.12</strain>
    </source>
</reference>
<accession>A0A854A0Y2</accession>
<gene>
    <name evidence="1" type="ORF">BOH74_03490</name>
</gene>